<dbReference type="OMA" id="ISATCCG"/>
<reference evidence="1" key="2">
    <citation type="submission" date="2025-09" db="UniProtKB">
        <authorList>
            <consortium name="Ensembl"/>
        </authorList>
    </citation>
    <scope>IDENTIFICATION</scope>
</reference>
<proteinExistence type="predicted"/>
<evidence type="ECO:0000313" key="1">
    <source>
        <dbReference type="Ensembl" id="ENSOABP00000030470.2"/>
    </source>
</evidence>
<dbReference type="Proteomes" id="UP000472276">
    <property type="component" value="Unassembled WGS sequence"/>
</dbReference>
<dbReference type="SUPFAM" id="SSF57302">
    <property type="entry name" value="Snake toxin-like"/>
    <property type="match status" value="1"/>
</dbReference>
<organism evidence="1 2">
    <name type="scientific">Oreochromis aureus</name>
    <name type="common">Israeli tilapia</name>
    <name type="synonym">Chromis aureus</name>
    <dbReference type="NCBI Taxonomy" id="47969"/>
    <lineage>
        <taxon>Eukaryota</taxon>
        <taxon>Metazoa</taxon>
        <taxon>Chordata</taxon>
        <taxon>Craniata</taxon>
        <taxon>Vertebrata</taxon>
        <taxon>Euteleostomi</taxon>
        <taxon>Actinopterygii</taxon>
        <taxon>Neopterygii</taxon>
        <taxon>Teleostei</taxon>
        <taxon>Neoteleostei</taxon>
        <taxon>Acanthomorphata</taxon>
        <taxon>Ovalentaria</taxon>
        <taxon>Cichlomorphae</taxon>
        <taxon>Cichliformes</taxon>
        <taxon>Cichlidae</taxon>
        <taxon>African cichlids</taxon>
        <taxon>Pseudocrenilabrinae</taxon>
        <taxon>Oreochromini</taxon>
        <taxon>Oreochromis</taxon>
    </lineage>
</organism>
<evidence type="ECO:0008006" key="3">
    <source>
        <dbReference type="Google" id="ProtNLM"/>
    </source>
</evidence>
<sequence length="118" mass="13173">METQLTHISGITLQKDHSSDWCSEARHHEDMKTVIVAVLVLLVISQSEALKCYCGGLRHCPSSVQFCHGFNNVCSTVFLHAESTPRYSKSCMKSNVCRTVTRPDVLSIHCCSTDLCNR</sequence>
<reference evidence="1" key="1">
    <citation type="submission" date="2025-08" db="UniProtKB">
        <authorList>
            <consortium name="Ensembl"/>
        </authorList>
    </citation>
    <scope>IDENTIFICATION</scope>
</reference>
<accession>A0A668TT64</accession>
<dbReference type="Ensembl" id="ENSOABT00000031308.2">
    <property type="protein sequence ID" value="ENSOABP00000030470.2"/>
    <property type="gene ID" value="ENSOABG00000014102.2"/>
</dbReference>
<keyword evidence="2" id="KW-1185">Reference proteome</keyword>
<dbReference type="AlphaFoldDB" id="A0A668TT64"/>
<evidence type="ECO:0000313" key="2">
    <source>
        <dbReference type="Proteomes" id="UP000472276"/>
    </source>
</evidence>
<dbReference type="InterPro" id="IPR045860">
    <property type="entry name" value="Snake_toxin-like_sf"/>
</dbReference>
<name>A0A668TT64_OREAU</name>
<protein>
    <recommendedName>
        <fullName evidence="3">UPAR/Ly6 domain-containing protein</fullName>
    </recommendedName>
</protein>